<dbReference type="SUPFAM" id="SSF103515">
    <property type="entry name" value="Autotransporter"/>
    <property type="match status" value="1"/>
</dbReference>
<dbReference type="SMART" id="SM00869">
    <property type="entry name" value="Autotransporter"/>
    <property type="match status" value="1"/>
</dbReference>
<dbReference type="SUPFAM" id="SSF51126">
    <property type="entry name" value="Pectin lyase-like"/>
    <property type="match status" value="1"/>
</dbReference>
<dbReference type="EMBL" id="WMCP01000019">
    <property type="protein sequence ID" value="MCF2303032.1"/>
    <property type="molecule type" value="Genomic_DNA"/>
</dbReference>
<dbReference type="Gene3D" id="2.160.20.20">
    <property type="match status" value="1"/>
</dbReference>
<dbReference type="InterPro" id="IPR005546">
    <property type="entry name" value="Autotransporte_beta"/>
</dbReference>
<sequence length="725" mass="80696">MISNININQPLDFSSINNIIITANTGNKKDGDRTIYTGNEILNNAIISPGGKLSITNNVIANKTIAKSTTDRKSGKGAYFYLAGNAKSNNATIGENAYLNVGDVRKQEYKNGHWIYKPLSDQLTKNKASAINTHLLKGGVLWTGINSITKDTINNGGILNEYYGSVSGSINTNRGREYTFSPVISSNSTFNHSYDYVGLRDKKGGIQNNVSAEKNSVINVTNNGTINNIKSIDSTINSSHKGTINNIDSQHSIINVKNGGIASHITATKNSVINNENIIKNSNIITNSTLNMNAGSKADTIILNNSLVNVNGTSTISNIISNEDSNTISFTKKAPITLNSETITGNYTVKMSSNLNTFSTDLINVKHQIKGNLKLDFSGLGKTGRNTIGNGIKVINNESLSSSQHVTMTKPINRGMLVYNLKNINNDYYLQSSLNKINYINVYTPLALTNYSLSNTGSLYQRQGAFINTRTNNVWVKYNSKEQDINDGQLSSNTLTLGYTFYNNNNIQNHIDSGFMVNLGKLNFSYNGEVNNTDTISLYNYTTIKKSNYYFDFVNGFGLYKSKINPSISNDSESFDSKIFTSSIETGYFFKYHKFNIIPQTQLIYQNYNQNSYNLVGYESDTKMDTVKQNNIIGRVGININRDIKKEYLYQPFIQLSVYNKFNNNHNITATDINVSQFSQIKDEKTWLNVTAGVNIKVSQKSNIYADIIYDHNNINELVAYRYNF</sequence>
<dbReference type="Gene3D" id="2.40.128.130">
    <property type="entry name" value="Autotransporter beta-domain"/>
    <property type="match status" value="1"/>
</dbReference>
<organism evidence="2 3">
    <name type="scientific">Photobacterium phosphoreum</name>
    <dbReference type="NCBI Taxonomy" id="659"/>
    <lineage>
        <taxon>Bacteria</taxon>
        <taxon>Pseudomonadati</taxon>
        <taxon>Pseudomonadota</taxon>
        <taxon>Gammaproteobacteria</taxon>
        <taxon>Vibrionales</taxon>
        <taxon>Vibrionaceae</taxon>
        <taxon>Photobacterium</taxon>
    </lineage>
</organism>
<dbReference type="InterPro" id="IPR036709">
    <property type="entry name" value="Autotransporte_beta_dom_sf"/>
</dbReference>
<dbReference type="RefSeq" id="WP_232581489.1">
    <property type="nucleotide sequence ID" value="NZ_WMCP01000019.1"/>
</dbReference>
<evidence type="ECO:0000313" key="3">
    <source>
        <dbReference type="Proteomes" id="UP000813876"/>
    </source>
</evidence>
<name>A0AAW4ZP90_PHOPO</name>
<feature type="domain" description="Autotransporter" evidence="1">
    <location>
        <begin position="467"/>
        <end position="725"/>
    </location>
</feature>
<evidence type="ECO:0000259" key="1">
    <source>
        <dbReference type="PROSITE" id="PS51208"/>
    </source>
</evidence>
<proteinExistence type="predicted"/>
<dbReference type="AlphaFoldDB" id="A0AAW4ZP90"/>
<gene>
    <name evidence="2" type="ORF">GLP33_14960</name>
</gene>
<dbReference type="Pfam" id="PF03797">
    <property type="entry name" value="Autotransporter"/>
    <property type="match status" value="1"/>
</dbReference>
<reference evidence="2" key="1">
    <citation type="submission" date="2019-11" db="EMBL/GenBank/DDBJ databases">
        <title>Comparative genomics of photobacteria reveal adaptation to distinct habitats.</title>
        <authorList>
            <person name="Fuertes-Perez S."/>
            <person name="Hilgarth M."/>
            <person name="Vogel R.F."/>
        </authorList>
    </citation>
    <scope>NUCLEOTIDE SEQUENCE</scope>
    <source>
        <strain evidence="2">TMW2.2145</strain>
    </source>
</reference>
<dbReference type="Proteomes" id="UP000813876">
    <property type="component" value="Unassembled WGS sequence"/>
</dbReference>
<protein>
    <submittedName>
        <fullName evidence="2">Autotransporter domain-containing protein</fullName>
    </submittedName>
</protein>
<accession>A0AAW4ZP90</accession>
<evidence type="ECO:0000313" key="2">
    <source>
        <dbReference type="EMBL" id="MCF2303032.1"/>
    </source>
</evidence>
<dbReference type="PROSITE" id="PS51208">
    <property type="entry name" value="AUTOTRANSPORTER"/>
    <property type="match status" value="1"/>
</dbReference>
<dbReference type="InterPro" id="IPR011050">
    <property type="entry name" value="Pectin_lyase_fold/virulence"/>
</dbReference>
<comment type="caution">
    <text evidence="2">The sequence shown here is derived from an EMBL/GenBank/DDBJ whole genome shotgun (WGS) entry which is preliminary data.</text>
</comment>
<dbReference type="InterPro" id="IPR012332">
    <property type="entry name" value="Autotransporter_pectin_lyase_C"/>
</dbReference>